<evidence type="ECO:0000313" key="4">
    <source>
        <dbReference type="Proteomes" id="UP000775872"/>
    </source>
</evidence>
<reference evidence="3" key="1">
    <citation type="submission" date="2021-10" db="EMBL/GenBank/DDBJ databases">
        <authorList>
            <person name="Piombo E."/>
        </authorList>
    </citation>
    <scope>NUCLEOTIDE SEQUENCE</scope>
</reference>
<accession>A0A9N9ZMC2</accession>
<dbReference type="Proteomes" id="UP000775872">
    <property type="component" value="Unassembled WGS sequence"/>
</dbReference>
<dbReference type="OrthoDB" id="5151336at2759"/>
<dbReference type="EMBL" id="CABFOC020000082">
    <property type="protein sequence ID" value="CAH0058061.1"/>
    <property type="molecule type" value="Genomic_DNA"/>
</dbReference>
<keyword evidence="2" id="KW-0472">Membrane</keyword>
<organism evidence="3 4">
    <name type="scientific">Clonostachys solani</name>
    <dbReference type="NCBI Taxonomy" id="160281"/>
    <lineage>
        <taxon>Eukaryota</taxon>
        <taxon>Fungi</taxon>
        <taxon>Dikarya</taxon>
        <taxon>Ascomycota</taxon>
        <taxon>Pezizomycotina</taxon>
        <taxon>Sordariomycetes</taxon>
        <taxon>Hypocreomycetidae</taxon>
        <taxon>Hypocreales</taxon>
        <taxon>Bionectriaceae</taxon>
        <taxon>Clonostachys</taxon>
    </lineage>
</organism>
<keyword evidence="2" id="KW-0812">Transmembrane</keyword>
<gene>
    <name evidence="3" type="ORF">CSOL1703_00008539</name>
</gene>
<evidence type="ECO:0000313" key="3">
    <source>
        <dbReference type="EMBL" id="CAH0058061.1"/>
    </source>
</evidence>
<keyword evidence="4" id="KW-1185">Reference proteome</keyword>
<proteinExistence type="predicted"/>
<keyword evidence="2" id="KW-1133">Transmembrane helix</keyword>
<name>A0A9N9ZMC2_9HYPO</name>
<feature type="region of interest" description="Disordered" evidence="1">
    <location>
        <begin position="100"/>
        <end position="194"/>
    </location>
</feature>
<comment type="caution">
    <text evidence="3">The sequence shown here is derived from an EMBL/GenBank/DDBJ whole genome shotgun (WGS) entry which is preliminary data.</text>
</comment>
<sequence length="194" mass="20805">MEVGNSGQMSAPGFTVSAQPTSQTFITLVTTTSSSTTQIMISTAFQTVTVSATASPDSHDSNTDRAWIAGAVLGPVVLLLILLTGAFFIWRRRRRVASRASALTTESIPAEDKSQKPPSQSSHPAELHEDTIPPQPQELYGSLPEAPSIIEKPTHTLPAQELPVNEPAPALQGNDTSKETSRITSQSTEEIRDR</sequence>
<protein>
    <submittedName>
        <fullName evidence="3">Uncharacterized protein</fullName>
    </submittedName>
</protein>
<feature type="transmembrane region" description="Helical" evidence="2">
    <location>
        <begin position="66"/>
        <end position="90"/>
    </location>
</feature>
<evidence type="ECO:0000256" key="1">
    <source>
        <dbReference type="SAM" id="MobiDB-lite"/>
    </source>
</evidence>
<dbReference type="AlphaFoldDB" id="A0A9N9ZMC2"/>
<evidence type="ECO:0000256" key="2">
    <source>
        <dbReference type="SAM" id="Phobius"/>
    </source>
</evidence>